<dbReference type="Proteomes" id="UP000009049">
    <property type="component" value="Chromosome"/>
</dbReference>
<evidence type="ECO:0000313" key="3">
    <source>
        <dbReference type="Proteomes" id="UP000009049"/>
    </source>
</evidence>
<feature type="transmembrane region" description="Helical" evidence="1">
    <location>
        <begin position="31"/>
        <end position="52"/>
    </location>
</feature>
<evidence type="ECO:0000313" key="2">
    <source>
        <dbReference type="EMBL" id="EAR15088.1"/>
    </source>
</evidence>
<dbReference type="Pfam" id="PF19578">
    <property type="entry name" value="DUF6090"/>
    <property type="match status" value="1"/>
</dbReference>
<name>A4CN46_ROBBH</name>
<dbReference type="EMBL" id="CP001712">
    <property type="protein sequence ID" value="EAR15088.1"/>
    <property type="molecule type" value="Genomic_DNA"/>
</dbReference>
<keyword evidence="1" id="KW-1133">Transmembrane helix</keyword>
<dbReference type="InterPro" id="IPR045749">
    <property type="entry name" value="DUF6090"/>
</dbReference>
<gene>
    <name evidence="2" type="ordered locus">RB2501_12197</name>
</gene>
<protein>
    <submittedName>
        <fullName evidence="2">Uncharacterized protein</fullName>
    </submittedName>
</protein>
<sequence>MCFIIFNHYLMTKFFRAIRQNMIRDNKVIQYLLYAIGEIILVVIGILIALSIDNSNELKNTRIAEKVYLSEIKSDLIQDTLLLSQVINDHKWRIAQLMSQDSTIDFIFEEIIGELPKVEGVSQLEYIFFTDRQFRPKIGTYNSMISEGESNIISNRELFNSIQNIYELEAQDIITIGADILNRSTELRNKYAYEIKYGEYGSPIQITDKRILADIYISSGLLNYYTRQSVLLKGRITELIELIDNEYASLE</sequence>
<accession>A4CN46</accession>
<dbReference type="eggNOG" id="ENOG502ZC4K">
    <property type="taxonomic scope" value="Bacteria"/>
</dbReference>
<keyword evidence="3" id="KW-1185">Reference proteome</keyword>
<dbReference type="KEGG" id="rbi:RB2501_12197"/>
<organism evidence="2 3">
    <name type="scientific">Robiginitalea biformata (strain ATCC BAA-864 / DSM 15991 / KCTC 12146 / HTCC2501)</name>
    <dbReference type="NCBI Taxonomy" id="313596"/>
    <lineage>
        <taxon>Bacteria</taxon>
        <taxon>Pseudomonadati</taxon>
        <taxon>Bacteroidota</taxon>
        <taxon>Flavobacteriia</taxon>
        <taxon>Flavobacteriales</taxon>
        <taxon>Flavobacteriaceae</taxon>
        <taxon>Robiginitalea</taxon>
    </lineage>
</organism>
<dbReference type="STRING" id="313596.RB2501_12197"/>
<keyword evidence="1" id="KW-0472">Membrane</keyword>
<dbReference type="HOGENOM" id="CLU_091694_1_1_10"/>
<dbReference type="AlphaFoldDB" id="A4CN46"/>
<reference evidence="2 3" key="1">
    <citation type="journal article" date="2009" name="J. Bacteriol.">
        <title>Complete genome sequence of Robiginitalea biformata HTCC2501.</title>
        <authorList>
            <person name="Oh H.M."/>
            <person name="Giovannoni S.J."/>
            <person name="Lee K."/>
            <person name="Ferriera S."/>
            <person name="Johnson J."/>
            <person name="Cho J.C."/>
        </authorList>
    </citation>
    <scope>NUCLEOTIDE SEQUENCE [LARGE SCALE GENOMIC DNA]</scope>
    <source>
        <strain evidence="3">ATCC BAA-864 / HTCC2501 / KCTC 12146</strain>
    </source>
</reference>
<evidence type="ECO:0000256" key="1">
    <source>
        <dbReference type="SAM" id="Phobius"/>
    </source>
</evidence>
<proteinExistence type="predicted"/>
<keyword evidence="1" id="KW-0812">Transmembrane</keyword>